<dbReference type="EMBL" id="JBJJXI010000117">
    <property type="protein sequence ID" value="KAL3390557.1"/>
    <property type="molecule type" value="Genomic_DNA"/>
</dbReference>
<feature type="transmembrane region" description="Helical" evidence="2">
    <location>
        <begin position="452"/>
        <end position="474"/>
    </location>
</feature>
<feature type="chain" id="PRO_5044843442" description="Methuselah N-terminal domain-containing protein" evidence="3">
    <location>
        <begin position="31"/>
        <end position="538"/>
    </location>
</feature>
<feature type="region of interest" description="Disordered" evidence="1">
    <location>
        <begin position="155"/>
        <end position="179"/>
    </location>
</feature>
<evidence type="ECO:0000313" key="5">
    <source>
        <dbReference type="Proteomes" id="UP001627154"/>
    </source>
</evidence>
<keyword evidence="2" id="KW-0472">Membrane</keyword>
<dbReference type="Proteomes" id="UP001627154">
    <property type="component" value="Unassembled WGS sequence"/>
</dbReference>
<keyword evidence="2" id="KW-1133">Transmembrane helix</keyword>
<dbReference type="PANTHER" id="PTHR46953">
    <property type="entry name" value="G-PROTEIN COUPLED RECEPTOR MTH-LIKE 1-RELATED"/>
    <property type="match status" value="1"/>
</dbReference>
<evidence type="ECO:0000313" key="4">
    <source>
        <dbReference type="EMBL" id="KAL3390557.1"/>
    </source>
</evidence>
<dbReference type="PANTHER" id="PTHR46953:SF1">
    <property type="entry name" value="G-PROTEIN COUPLED RECEPTOR MTH-LIKE 1-RELATED"/>
    <property type="match status" value="1"/>
</dbReference>
<gene>
    <name evidence="4" type="ORF">TKK_014704</name>
</gene>
<comment type="caution">
    <text evidence="4">The sequence shown here is derived from an EMBL/GenBank/DDBJ whole genome shotgun (WGS) entry which is preliminary data.</text>
</comment>
<feature type="transmembrane region" description="Helical" evidence="2">
    <location>
        <begin position="486"/>
        <end position="505"/>
    </location>
</feature>
<evidence type="ECO:0000256" key="3">
    <source>
        <dbReference type="SAM" id="SignalP"/>
    </source>
</evidence>
<reference evidence="4 5" key="1">
    <citation type="journal article" date="2024" name="bioRxiv">
        <title>A reference genome for Trichogramma kaykai: A tiny desert-dwelling parasitoid wasp with competing sex-ratio distorters.</title>
        <authorList>
            <person name="Culotta J."/>
            <person name="Lindsey A.R."/>
        </authorList>
    </citation>
    <scope>NUCLEOTIDE SEQUENCE [LARGE SCALE GENOMIC DNA]</scope>
    <source>
        <strain evidence="4 5">KSX58</strain>
    </source>
</reference>
<proteinExistence type="predicted"/>
<keyword evidence="2" id="KW-0812">Transmembrane</keyword>
<keyword evidence="5" id="KW-1185">Reference proteome</keyword>
<organism evidence="4 5">
    <name type="scientific">Trichogramma kaykai</name>
    <dbReference type="NCBI Taxonomy" id="54128"/>
    <lineage>
        <taxon>Eukaryota</taxon>
        <taxon>Metazoa</taxon>
        <taxon>Ecdysozoa</taxon>
        <taxon>Arthropoda</taxon>
        <taxon>Hexapoda</taxon>
        <taxon>Insecta</taxon>
        <taxon>Pterygota</taxon>
        <taxon>Neoptera</taxon>
        <taxon>Endopterygota</taxon>
        <taxon>Hymenoptera</taxon>
        <taxon>Apocrita</taxon>
        <taxon>Proctotrupomorpha</taxon>
        <taxon>Chalcidoidea</taxon>
        <taxon>Trichogrammatidae</taxon>
        <taxon>Trichogramma</taxon>
    </lineage>
</organism>
<evidence type="ECO:0008006" key="6">
    <source>
        <dbReference type="Google" id="ProtNLM"/>
    </source>
</evidence>
<protein>
    <recommendedName>
        <fullName evidence="6">Methuselah N-terminal domain-containing protein</fullName>
    </recommendedName>
</protein>
<accession>A0ABD2WC64</accession>
<dbReference type="InterPro" id="IPR052808">
    <property type="entry name" value="GPCR_Mth-like"/>
</dbReference>
<name>A0ABD2WC64_9HYME</name>
<dbReference type="AlphaFoldDB" id="A0ABD2WC64"/>
<keyword evidence="3" id="KW-0732">Signal</keyword>
<evidence type="ECO:0000256" key="2">
    <source>
        <dbReference type="SAM" id="Phobius"/>
    </source>
</evidence>
<feature type="signal peptide" evidence="3">
    <location>
        <begin position="1"/>
        <end position="30"/>
    </location>
</feature>
<feature type="compositionally biased region" description="Basic and acidic residues" evidence="1">
    <location>
        <begin position="155"/>
        <end position="166"/>
    </location>
</feature>
<sequence length="538" mass="61113">MRSFQCGRIIAGRPMSIAALLLLWLATCLTQRASCQQQQQQQRFKCCELGELLFRDNDTASLNCSASSDYSPVVGRRLVTRLATNFKDEESFGSWPPCSNESEYPIATRLLLLEDDNYTRSEEEGNASRIACLDELYLPASNEIVVVSVRCSNRTDDSSTEDRIDDSVDPSSSSSEDAPKKSLEIRKCCPDGQYYDYESKYCVDDDDAGDELSRLLFNRSSSLDYFYAAYEKPLCEGALVDYRFDSTSALLYDGANFKIKVPRVDRNASEDVVYLGNNPDVCIDVRGNGDDDEEIEGRGYARLVARLCRSTDYCRHRQCFRKCCGSEDAIYDGTCDSTGPRHFQQFREQLHRLLGNLSYDTSSYGLLMMPKCEYGGYFGELETLHRMKPDGRLEFERDDGDPIVFDWRSYCVELIRDQQPVLNLADGLQVAFCFDRDTVLQGYDPLGFRMAYIGYLLGVSAFFLLLTLLVYAALPMLHGNIHGRVIMAYVFTLFVMYCLLGFSKFPQYAVDDKTEEAIREYYCQALGNEFAMLCKRGT</sequence>
<evidence type="ECO:0000256" key="1">
    <source>
        <dbReference type="SAM" id="MobiDB-lite"/>
    </source>
</evidence>